<sequence>MSAMGLRRPEDDSPLSRVRKHDARSRDSSLSDPRSIDPVVKPSTSRKGGPHRNDTEKSRQGHRHNTSNESSKASGGTSSSGERHQDRNNRDRDPPKKYAGLVPLRSEPSLPYRDQPRSHNLEDELFLQAAGASSLVLADRASTASDHSRWTGGDHRTNIEPNDSISVAIQGGHPPPGNPGESLFPVEETHENIDPKRACQQKFLREISATYQRHKEKISRIWAEPMRSLEEKQRMQREEEVLLEREWIATADRTGYSVC</sequence>
<evidence type="ECO:0000313" key="3">
    <source>
        <dbReference type="Proteomes" id="UP000800035"/>
    </source>
</evidence>
<dbReference type="Proteomes" id="UP000800035">
    <property type="component" value="Unassembled WGS sequence"/>
</dbReference>
<evidence type="ECO:0000256" key="1">
    <source>
        <dbReference type="SAM" id="MobiDB-lite"/>
    </source>
</evidence>
<reference evidence="2" key="1">
    <citation type="journal article" date="2020" name="Stud. Mycol.">
        <title>101 Dothideomycetes genomes: a test case for predicting lifestyles and emergence of pathogens.</title>
        <authorList>
            <person name="Haridas S."/>
            <person name="Albert R."/>
            <person name="Binder M."/>
            <person name="Bloem J."/>
            <person name="Labutti K."/>
            <person name="Salamov A."/>
            <person name="Andreopoulos B."/>
            <person name="Baker S."/>
            <person name="Barry K."/>
            <person name="Bills G."/>
            <person name="Bluhm B."/>
            <person name="Cannon C."/>
            <person name="Castanera R."/>
            <person name="Culley D."/>
            <person name="Daum C."/>
            <person name="Ezra D."/>
            <person name="Gonzalez J."/>
            <person name="Henrissat B."/>
            <person name="Kuo A."/>
            <person name="Liang C."/>
            <person name="Lipzen A."/>
            <person name="Lutzoni F."/>
            <person name="Magnuson J."/>
            <person name="Mondo S."/>
            <person name="Nolan M."/>
            <person name="Ohm R."/>
            <person name="Pangilinan J."/>
            <person name="Park H.-J."/>
            <person name="Ramirez L."/>
            <person name="Alfaro M."/>
            <person name="Sun H."/>
            <person name="Tritt A."/>
            <person name="Yoshinaga Y."/>
            <person name="Zwiers L.-H."/>
            <person name="Turgeon B."/>
            <person name="Goodwin S."/>
            <person name="Spatafora J."/>
            <person name="Crous P."/>
            <person name="Grigoriev I."/>
        </authorList>
    </citation>
    <scope>NUCLEOTIDE SEQUENCE</scope>
    <source>
        <strain evidence="2">CBS 675.92</strain>
    </source>
</reference>
<feature type="compositionally biased region" description="Low complexity" evidence="1">
    <location>
        <begin position="67"/>
        <end position="80"/>
    </location>
</feature>
<gene>
    <name evidence="2" type="ORF">CC80DRAFT_493021</name>
</gene>
<feature type="compositionally biased region" description="Basic and acidic residues" evidence="1">
    <location>
        <begin position="81"/>
        <end position="96"/>
    </location>
</feature>
<protein>
    <submittedName>
        <fullName evidence="2">Uncharacterized protein</fullName>
    </submittedName>
</protein>
<feature type="region of interest" description="Disordered" evidence="1">
    <location>
        <begin position="1"/>
        <end position="119"/>
    </location>
</feature>
<name>A0A6A5TRG1_9PLEO</name>
<dbReference type="EMBL" id="ML976994">
    <property type="protein sequence ID" value="KAF1955523.1"/>
    <property type="molecule type" value="Genomic_DNA"/>
</dbReference>
<organism evidence="2 3">
    <name type="scientific">Byssothecium circinans</name>
    <dbReference type="NCBI Taxonomy" id="147558"/>
    <lineage>
        <taxon>Eukaryota</taxon>
        <taxon>Fungi</taxon>
        <taxon>Dikarya</taxon>
        <taxon>Ascomycota</taxon>
        <taxon>Pezizomycotina</taxon>
        <taxon>Dothideomycetes</taxon>
        <taxon>Pleosporomycetidae</taxon>
        <taxon>Pleosporales</taxon>
        <taxon>Massarineae</taxon>
        <taxon>Massarinaceae</taxon>
        <taxon>Byssothecium</taxon>
    </lineage>
</organism>
<accession>A0A6A5TRG1</accession>
<evidence type="ECO:0000313" key="2">
    <source>
        <dbReference type="EMBL" id="KAF1955523.1"/>
    </source>
</evidence>
<proteinExistence type="predicted"/>
<keyword evidence="3" id="KW-1185">Reference proteome</keyword>
<dbReference type="AlphaFoldDB" id="A0A6A5TRG1"/>